<organism evidence="1 2">
    <name type="scientific">Onchocerca flexuosa</name>
    <dbReference type="NCBI Taxonomy" id="387005"/>
    <lineage>
        <taxon>Eukaryota</taxon>
        <taxon>Metazoa</taxon>
        <taxon>Ecdysozoa</taxon>
        <taxon>Nematoda</taxon>
        <taxon>Chromadorea</taxon>
        <taxon>Rhabditida</taxon>
        <taxon>Spirurina</taxon>
        <taxon>Spiruromorpha</taxon>
        <taxon>Filarioidea</taxon>
        <taxon>Onchocercidae</taxon>
        <taxon>Onchocerca</taxon>
    </lineage>
</organism>
<protein>
    <submittedName>
        <fullName evidence="1">Uncharacterized protein</fullName>
    </submittedName>
</protein>
<proteinExistence type="predicted"/>
<evidence type="ECO:0000313" key="1">
    <source>
        <dbReference type="EMBL" id="OZC05114.1"/>
    </source>
</evidence>
<evidence type="ECO:0000313" key="2">
    <source>
        <dbReference type="Proteomes" id="UP000242913"/>
    </source>
</evidence>
<dbReference type="Proteomes" id="UP000242913">
    <property type="component" value="Unassembled WGS sequence"/>
</dbReference>
<sequence length="51" mass="5798">MAQSAEKDKEDKQTDGWMDCLIADSLINVPFISRVLSRYRSFCILGGMNGW</sequence>
<keyword evidence="2" id="KW-1185">Reference proteome</keyword>
<accession>A0A238BJC6</accession>
<reference evidence="1 2" key="1">
    <citation type="submission" date="2015-12" db="EMBL/GenBank/DDBJ databases">
        <title>Draft genome of the nematode, Onchocerca flexuosa.</title>
        <authorList>
            <person name="Mitreva M."/>
        </authorList>
    </citation>
    <scope>NUCLEOTIDE SEQUENCE [LARGE SCALE GENOMIC DNA]</scope>
    <source>
        <strain evidence="1">Red Deer</strain>
    </source>
</reference>
<dbReference type="EMBL" id="KZ271537">
    <property type="protein sequence ID" value="OZC05114.1"/>
    <property type="molecule type" value="Genomic_DNA"/>
</dbReference>
<dbReference type="AlphaFoldDB" id="A0A238BJC6"/>
<name>A0A238BJC6_9BILA</name>
<gene>
    <name evidence="1" type="ORF">X798_07881</name>
</gene>